<evidence type="ECO:0000313" key="2">
    <source>
        <dbReference type="Proteomes" id="UP000475862"/>
    </source>
</evidence>
<evidence type="ECO:0000313" key="1">
    <source>
        <dbReference type="EMBL" id="KAE9545449.1"/>
    </source>
</evidence>
<protein>
    <submittedName>
        <fullName evidence="1">Uncharacterized protein</fullName>
    </submittedName>
</protein>
<reference evidence="1 2" key="1">
    <citation type="submission" date="2019-08" db="EMBL/GenBank/DDBJ databases">
        <title>The genome of the soybean aphid Biotype 1, its phylome, world population structure and adaptation to the North American continent.</title>
        <authorList>
            <person name="Giordano R."/>
            <person name="Donthu R.K."/>
            <person name="Hernandez A.G."/>
            <person name="Wright C.L."/>
            <person name="Zimin A.V."/>
        </authorList>
    </citation>
    <scope>NUCLEOTIDE SEQUENCE [LARGE SCALE GENOMIC DNA]</scope>
    <source>
        <tissue evidence="1">Whole aphids</tissue>
    </source>
</reference>
<gene>
    <name evidence="1" type="ORF">AGLY_000992</name>
</gene>
<proteinExistence type="predicted"/>
<dbReference type="Proteomes" id="UP000475862">
    <property type="component" value="Unassembled WGS sequence"/>
</dbReference>
<dbReference type="AlphaFoldDB" id="A0A6G0UA20"/>
<keyword evidence="2" id="KW-1185">Reference proteome</keyword>
<accession>A0A6G0UA20</accession>
<sequence length="219" mass="24342">MLELPPKDLHFCFPFSLTIIIWPSLFPGLYSISGPEPITISVFGRIATAHILCAGCSMTCCSELCQTFRYLSSPPVTTNELVISDDHKMFLNIHQLLHSNQQMNFLDHHVVVLKTKQLLRAFISHEEVINVFVSIKTGSGDSGRNPHISLSLPPQPIAITTSCYKQSPSQMSGSLVSRCGYNVTVRSGGQSADIQYVSIENGTKFVRHKADKNSENQRY</sequence>
<organism evidence="1 2">
    <name type="scientific">Aphis glycines</name>
    <name type="common">Soybean aphid</name>
    <dbReference type="NCBI Taxonomy" id="307491"/>
    <lineage>
        <taxon>Eukaryota</taxon>
        <taxon>Metazoa</taxon>
        <taxon>Ecdysozoa</taxon>
        <taxon>Arthropoda</taxon>
        <taxon>Hexapoda</taxon>
        <taxon>Insecta</taxon>
        <taxon>Pterygota</taxon>
        <taxon>Neoptera</taxon>
        <taxon>Paraneoptera</taxon>
        <taxon>Hemiptera</taxon>
        <taxon>Sternorrhyncha</taxon>
        <taxon>Aphidomorpha</taxon>
        <taxon>Aphidoidea</taxon>
        <taxon>Aphididae</taxon>
        <taxon>Aphidini</taxon>
        <taxon>Aphis</taxon>
        <taxon>Aphis</taxon>
    </lineage>
</organism>
<comment type="caution">
    <text evidence="1">The sequence shown here is derived from an EMBL/GenBank/DDBJ whole genome shotgun (WGS) entry which is preliminary data.</text>
</comment>
<name>A0A6G0UA20_APHGL</name>
<dbReference type="EMBL" id="VYZN01000001">
    <property type="protein sequence ID" value="KAE9545449.1"/>
    <property type="molecule type" value="Genomic_DNA"/>
</dbReference>